<accession>A0A2K9LIC7</accession>
<evidence type="ECO:0000313" key="5">
    <source>
        <dbReference type="Proteomes" id="UP000235116"/>
    </source>
</evidence>
<evidence type="ECO:0000256" key="2">
    <source>
        <dbReference type="ARBA" id="ARBA00023002"/>
    </source>
</evidence>
<dbReference type="PANTHER" id="PTHR43976">
    <property type="entry name" value="SHORT CHAIN DEHYDROGENASE"/>
    <property type="match status" value="1"/>
</dbReference>
<dbReference type="CDD" id="cd05374">
    <property type="entry name" value="17beta-HSD-like_SDR_c"/>
    <property type="match status" value="1"/>
</dbReference>
<proteinExistence type="inferred from homology"/>
<evidence type="ECO:0000256" key="3">
    <source>
        <dbReference type="RuleBase" id="RU000363"/>
    </source>
</evidence>
<organism evidence="4 5">
    <name type="scientific">Ketobacter alkanivorans</name>
    <dbReference type="NCBI Taxonomy" id="1917421"/>
    <lineage>
        <taxon>Bacteria</taxon>
        <taxon>Pseudomonadati</taxon>
        <taxon>Pseudomonadota</taxon>
        <taxon>Gammaproteobacteria</taxon>
        <taxon>Pseudomonadales</taxon>
        <taxon>Ketobacteraceae</taxon>
        <taxon>Ketobacter</taxon>
    </lineage>
</organism>
<dbReference type="InterPro" id="IPR051911">
    <property type="entry name" value="SDR_oxidoreductase"/>
</dbReference>
<dbReference type="InterPro" id="IPR036291">
    <property type="entry name" value="NAD(P)-bd_dom_sf"/>
</dbReference>
<dbReference type="PANTHER" id="PTHR43976:SF16">
    <property type="entry name" value="SHORT-CHAIN DEHYDROGENASE_REDUCTASE FAMILY PROTEIN"/>
    <property type="match status" value="1"/>
</dbReference>
<dbReference type="EMBL" id="CP022684">
    <property type="protein sequence ID" value="AUM12116.1"/>
    <property type="molecule type" value="Genomic_DNA"/>
</dbReference>
<protein>
    <submittedName>
        <fullName evidence="4">Short-chain dehydrogenase/reductase</fullName>
    </submittedName>
</protein>
<dbReference type="RefSeq" id="WP_101893452.1">
    <property type="nucleotide sequence ID" value="NZ_CP022684.1"/>
</dbReference>
<dbReference type="Gene3D" id="3.40.50.720">
    <property type="entry name" value="NAD(P)-binding Rossmann-like Domain"/>
    <property type="match status" value="1"/>
</dbReference>
<reference evidence="5" key="1">
    <citation type="submission" date="2017-08" db="EMBL/GenBank/DDBJ databases">
        <title>Direct submision.</title>
        <authorList>
            <person name="Kim S.-J."/>
            <person name="Rhee S.-K."/>
        </authorList>
    </citation>
    <scope>NUCLEOTIDE SEQUENCE [LARGE SCALE GENOMIC DNA]</scope>
    <source>
        <strain evidence="5">GI5</strain>
    </source>
</reference>
<dbReference type="OrthoDB" id="9775296at2"/>
<dbReference type="PRINTS" id="PR00081">
    <property type="entry name" value="GDHRDH"/>
</dbReference>
<sequence>MNNTAKTVLITGCSSGIGRDTAKLFQENGWSVAATMRTPADEQELNQLENVICLRLDVNDIKSIESAVQTTIETFGHIDVLVNNAGYALMGAFETLDSQQIQQQFETNVFGLMEVCRVVLPHLRSRNSGTLVNVASMVGRFPLPLYSIYNASKFAVEGFTETLIYELENFNIKVKLIEPGATNTHFFGRSSDRDNGTGISAYDDYTKKVFDVMDSIGPSGSDSRDIAKEIWRATTDGSNKLRYAAGSDAKAFLLARRLLPDRLFNRTIKISLTPWALNTVGRLFYKPQAE</sequence>
<dbReference type="GO" id="GO:0016491">
    <property type="term" value="F:oxidoreductase activity"/>
    <property type="evidence" value="ECO:0007669"/>
    <property type="project" value="UniProtKB-KW"/>
</dbReference>
<dbReference type="InterPro" id="IPR002347">
    <property type="entry name" value="SDR_fam"/>
</dbReference>
<dbReference type="SUPFAM" id="SSF51735">
    <property type="entry name" value="NAD(P)-binding Rossmann-fold domains"/>
    <property type="match status" value="1"/>
</dbReference>
<comment type="similarity">
    <text evidence="1 3">Belongs to the short-chain dehydrogenases/reductases (SDR) family.</text>
</comment>
<dbReference type="AlphaFoldDB" id="A0A2K9LIC7"/>
<evidence type="ECO:0000256" key="1">
    <source>
        <dbReference type="ARBA" id="ARBA00006484"/>
    </source>
</evidence>
<dbReference type="Pfam" id="PF00106">
    <property type="entry name" value="adh_short"/>
    <property type="match status" value="1"/>
</dbReference>
<keyword evidence="2" id="KW-0560">Oxidoreductase</keyword>
<dbReference type="KEGG" id="kak:Kalk_06695"/>
<keyword evidence="5" id="KW-1185">Reference proteome</keyword>
<name>A0A2K9LIC7_9GAMM</name>
<evidence type="ECO:0000313" key="4">
    <source>
        <dbReference type="EMBL" id="AUM12116.1"/>
    </source>
</evidence>
<dbReference type="PRINTS" id="PR00080">
    <property type="entry name" value="SDRFAMILY"/>
</dbReference>
<dbReference type="Proteomes" id="UP000235116">
    <property type="component" value="Chromosome"/>
</dbReference>
<gene>
    <name evidence="4" type="ORF">Kalk_06695</name>
</gene>